<accession>A0ABT0S2U1</accession>
<organism evidence="2 3">
    <name type="scientific">Sphingomonas hankyongi</name>
    <dbReference type="NCBI Taxonomy" id="2908209"/>
    <lineage>
        <taxon>Bacteria</taxon>
        <taxon>Pseudomonadati</taxon>
        <taxon>Pseudomonadota</taxon>
        <taxon>Alphaproteobacteria</taxon>
        <taxon>Sphingomonadales</taxon>
        <taxon>Sphingomonadaceae</taxon>
        <taxon>Sphingomonas</taxon>
    </lineage>
</organism>
<sequence>MSYRLMLLVATSLALGGCATMYSHIGDEDPLQGEAVRYNAAVQTINPDPIYAEGGMQPGEMGAKGVAGVNRYRTDKVNDRHTKEVNAAKASTLSTTQGVGTGGGGGPR</sequence>
<dbReference type="RefSeq" id="WP_249831685.1">
    <property type="nucleotide sequence ID" value="NZ_JAMGBE010000003.1"/>
</dbReference>
<protein>
    <recommendedName>
        <fullName evidence="4">Lipoprotein</fullName>
    </recommendedName>
</protein>
<proteinExistence type="predicted"/>
<dbReference type="PROSITE" id="PS51257">
    <property type="entry name" value="PROKAR_LIPOPROTEIN"/>
    <property type="match status" value="1"/>
</dbReference>
<dbReference type="Proteomes" id="UP001165342">
    <property type="component" value="Unassembled WGS sequence"/>
</dbReference>
<comment type="caution">
    <text evidence="2">The sequence shown here is derived from an EMBL/GenBank/DDBJ whole genome shotgun (WGS) entry which is preliminary data.</text>
</comment>
<evidence type="ECO:0000256" key="1">
    <source>
        <dbReference type="SAM" id="MobiDB-lite"/>
    </source>
</evidence>
<evidence type="ECO:0008006" key="4">
    <source>
        <dbReference type="Google" id="ProtNLM"/>
    </source>
</evidence>
<feature type="compositionally biased region" description="Gly residues" evidence="1">
    <location>
        <begin position="99"/>
        <end position="108"/>
    </location>
</feature>
<feature type="region of interest" description="Disordered" evidence="1">
    <location>
        <begin position="89"/>
        <end position="108"/>
    </location>
</feature>
<name>A0ABT0S2U1_9SPHN</name>
<evidence type="ECO:0000313" key="3">
    <source>
        <dbReference type="Proteomes" id="UP001165342"/>
    </source>
</evidence>
<evidence type="ECO:0000313" key="2">
    <source>
        <dbReference type="EMBL" id="MCL6730185.1"/>
    </source>
</evidence>
<dbReference type="EMBL" id="JAMGBE010000003">
    <property type="protein sequence ID" value="MCL6730185.1"/>
    <property type="molecule type" value="Genomic_DNA"/>
</dbReference>
<keyword evidence="3" id="KW-1185">Reference proteome</keyword>
<gene>
    <name evidence="2" type="ORF">LZ538_08985</name>
</gene>
<reference evidence="2" key="1">
    <citation type="submission" date="2022-05" db="EMBL/GenBank/DDBJ databases">
        <authorList>
            <person name="Jo J.-H."/>
            <person name="Im W.-T."/>
        </authorList>
    </citation>
    <scope>NUCLEOTIDE SEQUENCE</scope>
    <source>
        <strain evidence="2">SE220</strain>
    </source>
</reference>